<evidence type="ECO:0000256" key="3">
    <source>
        <dbReference type="ARBA" id="ARBA00022448"/>
    </source>
</evidence>
<evidence type="ECO:0000256" key="1">
    <source>
        <dbReference type="ARBA" id="ARBA00004533"/>
    </source>
</evidence>
<comment type="subcellular location">
    <subcellularLocation>
        <location evidence="1">Cell inner membrane</location>
    </subcellularLocation>
</comment>
<organism evidence="13 14">
    <name type="scientific">Rhodopirellula baltica (strain DSM 10527 / NCIMB 13988 / SH1)</name>
    <dbReference type="NCBI Taxonomy" id="243090"/>
    <lineage>
        <taxon>Bacteria</taxon>
        <taxon>Pseudomonadati</taxon>
        <taxon>Planctomycetota</taxon>
        <taxon>Planctomycetia</taxon>
        <taxon>Pirellulales</taxon>
        <taxon>Pirellulaceae</taxon>
        <taxon>Rhodopirellula</taxon>
    </lineage>
</organism>
<evidence type="ECO:0000256" key="5">
    <source>
        <dbReference type="ARBA" id="ARBA00022519"/>
    </source>
</evidence>
<evidence type="ECO:0000313" key="14">
    <source>
        <dbReference type="Proteomes" id="UP000001025"/>
    </source>
</evidence>
<feature type="domain" description="T2SS protein K first SAM-like" evidence="12">
    <location>
        <begin position="185"/>
        <end position="304"/>
    </location>
</feature>
<proteinExistence type="inferred from homology"/>
<evidence type="ECO:0000256" key="4">
    <source>
        <dbReference type="ARBA" id="ARBA00022475"/>
    </source>
</evidence>
<dbReference type="InParanoid" id="Q7URQ3"/>
<dbReference type="KEGG" id="rba:RB5513"/>
<dbReference type="EMBL" id="BX294142">
    <property type="protein sequence ID" value="CAD74285.1"/>
    <property type="molecule type" value="Genomic_DNA"/>
</dbReference>
<dbReference type="Gene3D" id="1.10.40.60">
    <property type="entry name" value="EpsJ-like"/>
    <property type="match status" value="1"/>
</dbReference>
<name>Q7URQ3_RHOBA</name>
<keyword evidence="5" id="KW-0997">Cell inner membrane</keyword>
<dbReference type="PANTHER" id="PTHR38831">
    <property type="entry name" value="TYPE II SECRETION SYSTEM PROTEIN K"/>
    <property type="match status" value="1"/>
</dbReference>
<dbReference type="STRING" id="243090.RB5513"/>
<evidence type="ECO:0000256" key="6">
    <source>
        <dbReference type="ARBA" id="ARBA00022692"/>
    </source>
</evidence>
<dbReference type="OrthoDB" id="260436at2"/>
<feature type="region of interest" description="Disordered" evidence="10">
    <location>
        <begin position="31"/>
        <end position="53"/>
    </location>
</feature>
<dbReference type="Proteomes" id="UP000001025">
    <property type="component" value="Chromosome"/>
</dbReference>
<evidence type="ECO:0000256" key="2">
    <source>
        <dbReference type="ARBA" id="ARBA00007246"/>
    </source>
</evidence>
<dbReference type="HOGENOM" id="CLU_477083_0_0_0"/>
<evidence type="ECO:0000256" key="8">
    <source>
        <dbReference type="ARBA" id="ARBA00022989"/>
    </source>
</evidence>
<dbReference type="AlphaFoldDB" id="Q7URQ3"/>
<dbReference type="InterPro" id="IPR038072">
    <property type="entry name" value="GspK_central_sf"/>
</dbReference>
<keyword evidence="8 11" id="KW-1133">Transmembrane helix</keyword>
<keyword evidence="7" id="KW-0653">Protein transport</keyword>
<dbReference type="SUPFAM" id="SSF158544">
    <property type="entry name" value="GspK insert domain-like"/>
    <property type="match status" value="1"/>
</dbReference>
<dbReference type="InterPro" id="IPR049031">
    <property type="entry name" value="T2SSK_SAM-like_1st"/>
</dbReference>
<evidence type="ECO:0000256" key="7">
    <source>
        <dbReference type="ARBA" id="ARBA00022927"/>
    </source>
</evidence>
<comment type="similarity">
    <text evidence="2">Belongs to the GSP K family.</text>
</comment>
<dbReference type="PANTHER" id="PTHR38831:SF2">
    <property type="entry name" value="TYPE II SECRETION SYSTEM PROTEIN K"/>
    <property type="match status" value="1"/>
</dbReference>
<dbReference type="EnsemblBacteria" id="CAD74285">
    <property type="protein sequence ID" value="CAD74285"/>
    <property type="gene ID" value="RB5513"/>
</dbReference>
<evidence type="ECO:0000256" key="10">
    <source>
        <dbReference type="SAM" id="MobiDB-lite"/>
    </source>
</evidence>
<evidence type="ECO:0000256" key="9">
    <source>
        <dbReference type="ARBA" id="ARBA00023136"/>
    </source>
</evidence>
<evidence type="ECO:0000259" key="12">
    <source>
        <dbReference type="Pfam" id="PF21687"/>
    </source>
</evidence>
<reference evidence="13 14" key="1">
    <citation type="journal article" date="2003" name="Proc. Natl. Acad. Sci. U.S.A.">
        <title>Complete genome sequence of the marine planctomycete Pirellula sp. strain 1.</title>
        <authorList>
            <person name="Gloeckner F.O."/>
            <person name="Kube M."/>
            <person name="Bauer M."/>
            <person name="Teeling H."/>
            <person name="Lombardot T."/>
            <person name="Ludwig W."/>
            <person name="Gade D."/>
            <person name="Beck A."/>
            <person name="Borzym K."/>
            <person name="Heitmann K."/>
            <person name="Rabus R."/>
            <person name="Schlesner H."/>
            <person name="Amann R."/>
            <person name="Reinhardt R."/>
        </authorList>
    </citation>
    <scope>NUCLEOTIDE SEQUENCE [LARGE SCALE GENOMIC DNA]</scope>
    <source>
        <strain evidence="14">DSM 10527 / NCIMB 13988 / SH1</strain>
    </source>
</reference>
<keyword evidence="3" id="KW-0813">Transport</keyword>
<protein>
    <submittedName>
        <fullName evidence="13">Probable general secretion pathway protein K</fullName>
    </submittedName>
</protein>
<keyword evidence="6 11" id="KW-0812">Transmembrane</keyword>
<dbReference type="Pfam" id="PF21687">
    <property type="entry name" value="T2SSK_1st"/>
    <property type="match status" value="1"/>
</dbReference>
<evidence type="ECO:0000313" key="13">
    <source>
        <dbReference type="EMBL" id="CAD74285.1"/>
    </source>
</evidence>
<dbReference type="eggNOG" id="COG3156">
    <property type="taxonomic scope" value="Bacteria"/>
</dbReference>
<gene>
    <name evidence="13" type="primary">gspK</name>
    <name evidence="13" type="ordered locus">RB5513</name>
</gene>
<keyword evidence="4" id="KW-1003">Cell membrane</keyword>
<evidence type="ECO:0000256" key="11">
    <source>
        <dbReference type="SAM" id="Phobius"/>
    </source>
</evidence>
<keyword evidence="9 11" id="KW-0472">Membrane</keyword>
<dbReference type="GO" id="GO:0005886">
    <property type="term" value="C:plasma membrane"/>
    <property type="evidence" value="ECO:0007669"/>
    <property type="project" value="UniProtKB-SubCell"/>
</dbReference>
<dbReference type="PATRIC" id="fig|243090.15.peg.2651"/>
<accession>Q7URQ3</accession>
<feature type="transmembrane region" description="Helical" evidence="11">
    <location>
        <begin position="68"/>
        <end position="88"/>
    </location>
</feature>
<dbReference type="InterPro" id="IPR005628">
    <property type="entry name" value="GspK"/>
</dbReference>
<dbReference type="GO" id="GO:0009306">
    <property type="term" value="P:protein secretion"/>
    <property type="evidence" value="ECO:0007669"/>
    <property type="project" value="InterPro"/>
</dbReference>
<sequence length="634" mass="67658">MCSLTSFVFPCRSQRTAKHCLKSKKLPAPRRHLMSSQNKSLRKSDKSLGHQCQNPCTKPVGRNIRRQGFFLVLVLIVIAVATMAVYSFTDLMIAADETAYLTGDLVQARSTVDSGIEAVRLILAQPASMREDAGGVFNNPNMFQGVPITDGSLGNPTSNFTVLAPGLTEMGTLGGIRYGLQNESARLNINALTVLEENSDAINMLTGLSGGSVDAGGILGDATASEESDLSTENIAVTLLMTLPGMDVTIADAILDWLDEDTEPRENGCEDEYYTSLATPYAAANGPVQTVEELLLVRGVTPQLLFGADSNRNGVLDPDEQQRYAASIETPGVLGWASYLTVHGAEANKTMDGEFRVNINGEDLEVLYEELMTAIGDEVFASFIVAYRISGESSLAASVASGASAEALAAQGIEAQDADNANSESEGTVLPWSVEALDDFDLTGGAAVEFNQVLDLIDAKVSLERNGETFTYTSPLIGEPTLLAEFLPFLMDQLTTQDGDVLPGRINLNECPAELLMGVPLVDVDTMTAILEARSQDVGGTTSDRNHETWPLTEGLVTVDQMRALLPLVTARGDVFRAQVIGFDSGSGLAARGEAIIDASTPNPRVVHYRDLTHLGRGFDLSVLGGNIVVPNNN</sequence>
<keyword evidence="14" id="KW-1185">Reference proteome</keyword>